<dbReference type="GO" id="GO:0030007">
    <property type="term" value="P:intracellular potassium ion homeostasis"/>
    <property type="evidence" value="ECO:0007669"/>
    <property type="project" value="TreeGrafter"/>
</dbReference>
<evidence type="ECO:0000256" key="3">
    <source>
        <dbReference type="ARBA" id="ARBA00022692"/>
    </source>
</evidence>
<comment type="subcellular location">
    <subcellularLocation>
        <location evidence="1">Membrane</location>
        <topology evidence="1">Multi-pass membrane protein</topology>
    </subcellularLocation>
</comment>
<dbReference type="Proteomes" id="UP000214365">
    <property type="component" value="Unassembled WGS sequence"/>
</dbReference>
<keyword evidence="3" id="KW-0812">Transmembrane</keyword>
<dbReference type="STRING" id="1441469.A0A225AJ05"/>
<keyword evidence="8" id="KW-1185">Reference proteome</keyword>
<gene>
    <name evidence="7" type="ORF">UA08_04999</name>
</gene>
<dbReference type="PANTHER" id="PTHR31064:SF37">
    <property type="entry name" value="TRANSPORTER, PUTATIVE (EUROFUNG)-RELATED"/>
    <property type="match status" value="1"/>
</dbReference>
<evidence type="ECO:0000313" key="8">
    <source>
        <dbReference type="Proteomes" id="UP000214365"/>
    </source>
</evidence>
<dbReference type="Pfam" id="PF02386">
    <property type="entry name" value="TrkH"/>
    <property type="match status" value="1"/>
</dbReference>
<dbReference type="GO" id="GO:0140107">
    <property type="term" value="F:high-affinity potassium ion transmembrane transporter activity"/>
    <property type="evidence" value="ECO:0007669"/>
    <property type="project" value="TreeGrafter"/>
</dbReference>
<accession>A0A225AJ05</accession>
<dbReference type="GeneID" id="31004755"/>
<protein>
    <submittedName>
        <fullName evidence="7">Uncharacterized protein</fullName>
    </submittedName>
</protein>
<proteinExistence type="predicted"/>
<evidence type="ECO:0000256" key="6">
    <source>
        <dbReference type="ARBA" id="ARBA00023136"/>
    </source>
</evidence>
<dbReference type="RefSeq" id="XP_020119444.1">
    <property type="nucleotide sequence ID" value="XM_020267413.1"/>
</dbReference>
<comment type="caution">
    <text evidence="7">The sequence shown here is derived from an EMBL/GenBank/DDBJ whole genome shotgun (WGS) entry which is preliminary data.</text>
</comment>
<dbReference type="OrthoDB" id="9999863at2759"/>
<evidence type="ECO:0000313" key="7">
    <source>
        <dbReference type="EMBL" id="OKL59323.1"/>
    </source>
</evidence>
<dbReference type="GO" id="GO:1990573">
    <property type="term" value="P:potassium ion import across plasma membrane"/>
    <property type="evidence" value="ECO:0007669"/>
    <property type="project" value="TreeGrafter"/>
</dbReference>
<dbReference type="AlphaFoldDB" id="A0A225AJ05"/>
<organism evidence="7 8">
    <name type="scientific">Talaromyces atroroseus</name>
    <dbReference type="NCBI Taxonomy" id="1441469"/>
    <lineage>
        <taxon>Eukaryota</taxon>
        <taxon>Fungi</taxon>
        <taxon>Dikarya</taxon>
        <taxon>Ascomycota</taxon>
        <taxon>Pezizomycotina</taxon>
        <taxon>Eurotiomycetes</taxon>
        <taxon>Eurotiomycetidae</taxon>
        <taxon>Eurotiales</taxon>
        <taxon>Trichocomaceae</taxon>
        <taxon>Talaromyces</taxon>
        <taxon>Talaromyces sect. Trachyspermi</taxon>
    </lineage>
</organism>
<evidence type="ECO:0000256" key="5">
    <source>
        <dbReference type="ARBA" id="ARBA00023065"/>
    </source>
</evidence>
<dbReference type="InterPro" id="IPR051143">
    <property type="entry name" value="TrkH_K-transport"/>
</dbReference>
<dbReference type="InterPro" id="IPR003445">
    <property type="entry name" value="Cat_transpt"/>
</dbReference>
<name>A0A225AJ05_TALAT</name>
<keyword evidence="5" id="KW-0406">Ion transport</keyword>
<dbReference type="GO" id="GO:0005886">
    <property type="term" value="C:plasma membrane"/>
    <property type="evidence" value="ECO:0007669"/>
    <property type="project" value="TreeGrafter"/>
</dbReference>
<dbReference type="PANTHER" id="PTHR31064">
    <property type="entry name" value="POTASSIUM TRANSPORT PROTEIN DDB_G0292412-RELATED"/>
    <property type="match status" value="1"/>
</dbReference>
<keyword evidence="2" id="KW-0813">Transport</keyword>
<evidence type="ECO:0000256" key="1">
    <source>
        <dbReference type="ARBA" id="ARBA00004141"/>
    </source>
</evidence>
<evidence type="ECO:0000256" key="2">
    <source>
        <dbReference type="ARBA" id="ARBA00022448"/>
    </source>
</evidence>
<evidence type="ECO:0000256" key="4">
    <source>
        <dbReference type="ARBA" id="ARBA00022989"/>
    </source>
</evidence>
<keyword evidence="4" id="KW-1133">Transmembrane helix</keyword>
<dbReference type="EMBL" id="LFMY01000007">
    <property type="protein sequence ID" value="OKL59323.1"/>
    <property type="molecule type" value="Genomic_DNA"/>
</dbReference>
<sequence length="188" mass="21259">MGQTQSPELDHQGEESVIQYPTDLTNPSRLDRCRFLYQQIRSQLGHDLWWLGLVVFIMTAVEADHYKLHPQAFSTFNIIFEVVSAYSCVGVSVGYPNKGYSFCGEWHTVSKLLLAAVSLQGRHCRLPVVVDITVLLRESRCWIENVTHQQKKNGDLEWARCSVIAPDTQAVSTNQLQKVPPSLFGVVQ</sequence>
<keyword evidence="6" id="KW-0472">Membrane</keyword>
<reference evidence="7 8" key="1">
    <citation type="submission" date="2015-06" db="EMBL/GenBank/DDBJ databases">
        <title>Talaromyces atroroseus IBT 11181 draft genome.</title>
        <authorList>
            <person name="Rasmussen K.B."/>
            <person name="Rasmussen S."/>
            <person name="Petersen B."/>
            <person name="Sicheritz-Ponten T."/>
            <person name="Mortensen U.H."/>
            <person name="Thrane U."/>
        </authorList>
    </citation>
    <scope>NUCLEOTIDE SEQUENCE [LARGE SCALE GENOMIC DNA]</scope>
    <source>
        <strain evidence="7 8">IBT 11181</strain>
    </source>
</reference>